<keyword evidence="1" id="KW-0472">Membrane</keyword>
<gene>
    <name evidence="2" type="ORF">UFOPK1591_01398</name>
</gene>
<accession>A0A6J6E8T6</accession>
<reference evidence="2" key="1">
    <citation type="submission" date="2020-05" db="EMBL/GenBank/DDBJ databases">
        <authorList>
            <person name="Chiriac C."/>
            <person name="Salcher M."/>
            <person name="Ghai R."/>
            <person name="Kavagutti S V."/>
        </authorList>
    </citation>
    <scope>NUCLEOTIDE SEQUENCE</scope>
</reference>
<keyword evidence="1" id="KW-0812">Transmembrane</keyword>
<feature type="transmembrane region" description="Helical" evidence="1">
    <location>
        <begin position="75"/>
        <end position="97"/>
    </location>
</feature>
<organism evidence="2">
    <name type="scientific">freshwater metagenome</name>
    <dbReference type="NCBI Taxonomy" id="449393"/>
    <lineage>
        <taxon>unclassified sequences</taxon>
        <taxon>metagenomes</taxon>
        <taxon>ecological metagenomes</taxon>
    </lineage>
</organism>
<proteinExistence type="predicted"/>
<sequence>MVLGSLVAFAVTVATSAFRRRRRARTGAPFVGSSLVAALMAYLAYVFTALVGWVVFVPGDPGEALPFALHTALDWPAFVIAIASLIVSLAFFAYLPWRTRNLM</sequence>
<protein>
    <submittedName>
        <fullName evidence="2">Unannotated protein</fullName>
    </submittedName>
</protein>
<feature type="transmembrane region" description="Helical" evidence="1">
    <location>
        <begin position="28"/>
        <end position="55"/>
    </location>
</feature>
<evidence type="ECO:0000256" key="1">
    <source>
        <dbReference type="SAM" id="Phobius"/>
    </source>
</evidence>
<name>A0A6J6E8T6_9ZZZZ</name>
<dbReference type="EMBL" id="CAEZTD010000148">
    <property type="protein sequence ID" value="CAB4572842.1"/>
    <property type="molecule type" value="Genomic_DNA"/>
</dbReference>
<evidence type="ECO:0000313" key="2">
    <source>
        <dbReference type="EMBL" id="CAB4572842.1"/>
    </source>
</evidence>
<keyword evidence="1" id="KW-1133">Transmembrane helix</keyword>
<dbReference type="AlphaFoldDB" id="A0A6J6E8T6"/>